<name>A0A6M3JIM6_9ZZZZ</name>
<sequence>MKKCKNCSNMDIYERPDDPATRLMICSLTVDKDIDGAVWLLDVTDFNGTDCSDFVPK</sequence>
<dbReference type="EMBL" id="MT141682">
    <property type="protein sequence ID" value="QJA69158.1"/>
    <property type="molecule type" value="Genomic_DNA"/>
</dbReference>
<evidence type="ECO:0000313" key="2">
    <source>
        <dbReference type="EMBL" id="QJA96405.1"/>
    </source>
</evidence>
<gene>
    <name evidence="1" type="ORF">MM415A05019_0007</name>
    <name evidence="2" type="ORF">MM415B08855_0006</name>
</gene>
<proteinExistence type="predicted"/>
<dbReference type="EMBL" id="MT143397">
    <property type="protein sequence ID" value="QJA96405.1"/>
    <property type="molecule type" value="Genomic_DNA"/>
</dbReference>
<organism evidence="1">
    <name type="scientific">viral metagenome</name>
    <dbReference type="NCBI Taxonomy" id="1070528"/>
    <lineage>
        <taxon>unclassified sequences</taxon>
        <taxon>metagenomes</taxon>
        <taxon>organismal metagenomes</taxon>
    </lineage>
</organism>
<evidence type="ECO:0000313" key="1">
    <source>
        <dbReference type="EMBL" id="QJA69158.1"/>
    </source>
</evidence>
<reference evidence="1" key="1">
    <citation type="submission" date="2020-03" db="EMBL/GenBank/DDBJ databases">
        <title>The deep terrestrial virosphere.</title>
        <authorList>
            <person name="Holmfeldt K."/>
            <person name="Nilsson E."/>
            <person name="Simone D."/>
            <person name="Lopez-Fernandez M."/>
            <person name="Wu X."/>
            <person name="de Brujin I."/>
            <person name="Lundin D."/>
            <person name="Andersson A."/>
            <person name="Bertilsson S."/>
            <person name="Dopson M."/>
        </authorList>
    </citation>
    <scope>NUCLEOTIDE SEQUENCE</scope>
    <source>
        <strain evidence="1">MM415A05019</strain>
        <strain evidence="2">MM415B08855</strain>
    </source>
</reference>
<dbReference type="AlphaFoldDB" id="A0A6M3JIM6"/>
<accession>A0A6M3JIM6</accession>
<protein>
    <submittedName>
        <fullName evidence="1">Uncharacterized protein</fullName>
    </submittedName>
</protein>